<dbReference type="Gene3D" id="1.10.260.40">
    <property type="entry name" value="lambda repressor-like DNA-binding domains"/>
    <property type="match status" value="1"/>
</dbReference>
<dbReference type="InterPro" id="IPR001387">
    <property type="entry name" value="Cro/C1-type_HTH"/>
</dbReference>
<dbReference type="Proteomes" id="UP000297635">
    <property type="component" value="Unassembled WGS sequence"/>
</dbReference>
<name>A0A4Z0V256_9BACT</name>
<evidence type="ECO:0000259" key="2">
    <source>
        <dbReference type="PROSITE" id="PS50943"/>
    </source>
</evidence>
<protein>
    <submittedName>
        <fullName evidence="3">XRE family transcriptional regulator</fullName>
    </submittedName>
</protein>
<dbReference type="PROSITE" id="PS50943">
    <property type="entry name" value="HTH_CROC1"/>
    <property type="match status" value="1"/>
</dbReference>
<accession>A0A4Z0V256</accession>
<evidence type="ECO:0000313" key="4">
    <source>
        <dbReference type="Proteomes" id="UP000297635"/>
    </source>
</evidence>
<comment type="caution">
    <text evidence="3">The sequence shown here is derived from an EMBL/GenBank/DDBJ whole genome shotgun (WGS) entry which is preliminary data.</text>
</comment>
<dbReference type="GeneID" id="82148197"/>
<feature type="domain" description="HTH cro/C1-type" evidence="2">
    <location>
        <begin position="32"/>
        <end position="70"/>
    </location>
</feature>
<dbReference type="Pfam" id="PF01381">
    <property type="entry name" value="HTH_3"/>
    <property type="match status" value="1"/>
</dbReference>
<dbReference type="AlphaFoldDB" id="A0A4Z0V256"/>
<organism evidence="3 4">
    <name type="scientific">Duncaniella freteri</name>
    <dbReference type="NCBI Taxonomy" id="2530391"/>
    <lineage>
        <taxon>Bacteria</taxon>
        <taxon>Pseudomonadati</taxon>
        <taxon>Bacteroidota</taxon>
        <taxon>Bacteroidia</taxon>
        <taxon>Bacteroidales</taxon>
        <taxon>Muribaculaceae</taxon>
        <taxon>Duncaniella</taxon>
    </lineage>
</organism>
<dbReference type="CDD" id="cd00093">
    <property type="entry name" value="HTH_XRE"/>
    <property type="match status" value="1"/>
</dbReference>
<sequence>MNENLDNHSNTIHQRIAQIVKHFAADNNSLAAKNLGVSEGTIRSYRNGTTPKADVLEKIVRTYDVNAMWLLTGVGEMCAPNQSMADNVRISGDTSLVEFFKQFDPLLQQRDDKLLRQAEEIGRLREQLEQARHTIERLEAGKNVSTTHHAPKPAPVVP</sequence>
<reference evidence="3 4" key="1">
    <citation type="submission" date="2019-02" db="EMBL/GenBank/DDBJ databases">
        <title>Isolation and identification of novel species under the genus Muribaculum.</title>
        <authorList>
            <person name="Miyake S."/>
            <person name="Ding Y."/>
            <person name="Low A."/>
            <person name="Soh M."/>
            <person name="Seedorf H."/>
        </authorList>
    </citation>
    <scope>NUCLEOTIDE SEQUENCE [LARGE SCALE GENOMIC DNA]</scope>
    <source>
        <strain evidence="3 4">TLL-A3</strain>
    </source>
</reference>
<dbReference type="EMBL" id="SJSA01000001">
    <property type="protein sequence ID" value="TGG39216.1"/>
    <property type="molecule type" value="Genomic_DNA"/>
</dbReference>
<keyword evidence="4" id="KW-1185">Reference proteome</keyword>
<dbReference type="InterPro" id="IPR010982">
    <property type="entry name" value="Lambda_DNA-bd_dom_sf"/>
</dbReference>
<gene>
    <name evidence="3" type="ORF">EZ315_00245</name>
</gene>
<proteinExistence type="predicted"/>
<feature type="coiled-coil region" evidence="1">
    <location>
        <begin position="114"/>
        <end position="141"/>
    </location>
</feature>
<dbReference type="GO" id="GO:0003677">
    <property type="term" value="F:DNA binding"/>
    <property type="evidence" value="ECO:0007669"/>
    <property type="project" value="InterPro"/>
</dbReference>
<evidence type="ECO:0000313" key="3">
    <source>
        <dbReference type="EMBL" id="TGG39216.1"/>
    </source>
</evidence>
<dbReference type="RefSeq" id="WP_135469512.1">
    <property type="nucleotide sequence ID" value="NZ_SJSA01000001.1"/>
</dbReference>
<keyword evidence="1" id="KW-0175">Coiled coil</keyword>
<dbReference type="SUPFAM" id="SSF47413">
    <property type="entry name" value="lambda repressor-like DNA-binding domains"/>
    <property type="match status" value="1"/>
</dbReference>
<evidence type="ECO:0000256" key="1">
    <source>
        <dbReference type="SAM" id="Coils"/>
    </source>
</evidence>